<comment type="caution">
    <text evidence="2">The sequence shown here is derived from an EMBL/GenBank/DDBJ whole genome shotgun (WGS) entry which is preliminary data.</text>
</comment>
<gene>
    <name evidence="2" type="ORF">A1Q2_02465</name>
</gene>
<feature type="compositionally biased region" description="Polar residues" evidence="1">
    <location>
        <begin position="454"/>
        <end position="465"/>
    </location>
</feature>
<protein>
    <submittedName>
        <fullName evidence="2">Uncharacterized protein</fullName>
    </submittedName>
</protein>
<evidence type="ECO:0000256" key="1">
    <source>
        <dbReference type="SAM" id="MobiDB-lite"/>
    </source>
</evidence>
<evidence type="ECO:0000313" key="3">
    <source>
        <dbReference type="Proteomes" id="UP000006757"/>
    </source>
</evidence>
<organism evidence="2 3">
    <name type="scientific">Trichosporon asahii var. asahii (strain CBS 8904)</name>
    <name type="common">Yeast</name>
    <dbReference type="NCBI Taxonomy" id="1220162"/>
    <lineage>
        <taxon>Eukaryota</taxon>
        <taxon>Fungi</taxon>
        <taxon>Dikarya</taxon>
        <taxon>Basidiomycota</taxon>
        <taxon>Agaricomycotina</taxon>
        <taxon>Tremellomycetes</taxon>
        <taxon>Trichosporonales</taxon>
        <taxon>Trichosporonaceae</taxon>
        <taxon>Trichosporon</taxon>
    </lineage>
</organism>
<feature type="compositionally biased region" description="Low complexity" evidence="1">
    <location>
        <begin position="547"/>
        <end position="570"/>
    </location>
</feature>
<dbReference type="InParanoid" id="K1WQC2"/>
<feature type="region of interest" description="Disordered" evidence="1">
    <location>
        <begin position="201"/>
        <end position="367"/>
    </location>
</feature>
<feature type="compositionally biased region" description="Polar residues" evidence="1">
    <location>
        <begin position="48"/>
        <end position="59"/>
    </location>
</feature>
<feature type="compositionally biased region" description="Low complexity" evidence="1">
    <location>
        <begin position="204"/>
        <end position="222"/>
    </location>
</feature>
<dbReference type="Proteomes" id="UP000006757">
    <property type="component" value="Unassembled WGS sequence"/>
</dbReference>
<dbReference type="EMBL" id="AMBO01000261">
    <property type="protein sequence ID" value="EKD03244.1"/>
    <property type="molecule type" value="Genomic_DNA"/>
</dbReference>
<proteinExistence type="predicted"/>
<feature type="compositionally biased region" description="Basic residues" evidence="1">
    <location>
        <begin position="37"/>
        <end position="46"/>
    </location>
</feature>
<feature type="compositionally biased region" description="Low complexity" evidence="1">
    <location>
        <begin position="514"/>
        <end position="533"/>
    </location>
</feature>
<dbReference type="HOGENOM" id="CLU_415725_0_0_1"/>
<feature type="compositionally biased region" description="Basic and acidic residues" evidence="1">
    <location>
        <begin position="621"/>
        <end position="637"/>
    </location>
</feature>
<feature type="region of interest" description="Disordered" evidence="1">
    <location>
        <begin position="1"/>
        <end position="151"/>
    </location>
</feature>
<feature type="compositionally biased region" description="Polar residues" evidence="1">
    <location>
        <begin position="534"/>
        <end position="546"/>
    </location>
</feature>
<dbReference type="AlphaFoldDB" id="K1WQC2"/>
<feature type="region of interest" description="Disordered" evidence="1">
    <location>
        <begin position="381"/>
        <end position="660"/>
    </location>
</feature>
<name>K1WQC2_TRIAC</name>
<keyword evidence="3" id="KW-1185">Reference proteome</keyword>
<feature type="compositionally biased region" description="Basic and acidic residues" evidence="1">
    <location>
        <begin position="340"/>
        <end position="352"/>
    </location>
</feature>
<dbReference type="OMA" id="RTWRRTN"/>
<accession>K1WQC2</accession>
<feature type="compositionally biased region" description="Low complexity" evidence="1">
    <location>
        <begin position="587"/>
        <end position="610"/>
    </location>
</feature>
<feature type="compositionally biased region" description="Polar residues" evidence="1">
    <location>
        <begin position="394"/>
        <end position="407"/>
    </location>
</feature>
<reference evidence="2 3" key="1">
    <citation type="journal article" date="2012" name="Eukaryot. Cell">
        <title>Genome sequence of the Trichosporon asahii environmental strain CBS 8904.</title>
        <authorList>
            <person name="Yang R.Y."/>
            <person name="Li H.T."/>
            <person name="Zhu H."/>
            <person name="Zhou G.P."/>
            <person name="Wang M."/>
            <person name="Wang L."/>
        </authorList>
    </citation>
    <scope>NUCLEOTIDE SEQUENCE [LARGE SCALE GENOMIC DNA]</scope>
    <source>
        <strain evidence="2 3">CBS 8904</strain>
    </source>
</reference>
<feature type="compositionally biased region" description="Basic and acidic residues" evidence="1">
    <location>
        <begin position="383"/>
        <end position="393"/>
    </location>
</feature>
<sequence length="660" mass="68165">MGRRKNKGSSQNGALRAADGSSAASMPQPIVPSSTPKVRRSSRVNKNRALNSDAQAQQSGGTGKLGSPSGRKRLGTQADGVSAQATNLVSQQPQQAPKKRKRVASTSKGTSTSVPDVRRPPPPTSSTSNKGLSTGKDKAATLRLTGDPARMSDLDARIQAKINARAQVALSLAQMPPAPVTPKDTGLEAIIRAKIRARADSLGSSSVYSPAAPTATSPSVPSSHHRPLRLLGSPGSGGISGASPGNSDHPPAGTPRTSDQARSAKRSKRQQETQTTPRRTVYVEIPRRARISRVSTQPSARSPDKADVPLPQVPSSLPADTGGGSGSSPTDTLSSRIAAKIRDRAEKAEARRLSLGTGSQVTTPPAPAMDTLTAKIHAKIQARAKEQAERRMSQDFQTAQTLITESGSPVARLSESGTRSTHGASPASGPAHVGARRAKADNAKTSNPKKRKSQNANDINTQQGSAWAPPPGPLGSKGLAPGPRGSRDASLVSPHMASPVSPGSRSGPDAFRRSLPLSDSESSESSPFSPQPQRTQSSLSKQASRTSSASVSDILASSPGPFGGLSSPQSEMTFLIPSSPPSPPPIATASAAETSTSTAETAAAAATSAAHANVRSRWRHRSPERPGSAEHAAKDTGKGAVSTPQLVRAGPRWTVTTPRL</sequence>
<evidence type="ECO:0000313" key="2">
    <source>
        <dbReference type="EMBL" id="EKD03244.1"/>
    </source>
</evidence>